<proteinExistence type="predicted"/>
<evidence type="ECO:0000256" key="1">
    <source>
        <dbReference type="SAM" id="SignalP"/>
    </source>
</evidence>
<dbReference type="GO" id="GO:0008017">
    <property type="term" value="F:microtubule binding"/>
    <property type="evidence" value="ECO:0007669"/>
    <property type="project" value="InterPro"/>
</dbReference>
<dbReference type="GO" id="GO:0007018">
    <property type="term" value="P:microtubule-based movement"/>
    <property type="evidence" value="ECO:0007669"/>
    <property type="project" value="InterPro"/>
</dbReference>
<comment type="caution">
    <text evidence="3">The sequence shown here is derived from an EMBL/GenBank/DDBJ whole genome shotgun (WGS) entry which is preliminary data.</text>
</comment>
<dbReference type="RefSeq" id="WP_246409517.1">
    <property type="nucleotide sequence ID" value="NZ_JACHIP010000006.1"/>
</dbReference>
<dbReference type="InterPro" id="IPR001752">
    <property type="entry name" value="Kinesin_motor_dom"/>
</dbReference>
<keyword evidence="4" id="KW-1185">Reference proteome</keyword>
<dbReference type="GO" id="GO:0003777">
    <property type="term" value="F:microtubule motor activity"/>
    <property type="evidence" value="ECO:0007669"/>
    <property type="project" value="InterPro"/>
</dbReference>
<evidence type="ECO:0000313" key="3">
    <source>
        <dbReference type="EMBL" id="MBB5059592.1"/>
    </source>
</evidence>
<dbReference type="EMBL" id="JACHIP010000006">
    <property type="protein sequence ID" value="MBB5059592.1"/>
    <property type="molecule type" value="Genomic_DNA"/>
</dbReference>
<gene>
    <name evidence="3" type="ORF">HDF16_004318</name>
</gene>
<dbReference type="AlphaFoldDB" id="A0A7W7ZGV3"/>
<keyword evidence="1" id="KW-0732">Signal</keyword>
<organism evidence="3 4">
    <name type="scientific">Granulicella aggregans</name>
    <dbReference type="NCBI Taxonomy" id="474949"/>
    <lineage>
        <taxon>Bacteria</taxon>
        <taxon>Pseudomonadati</taxon>
        <taxon>Acidobacteriota</taxon>
        <taxon>Terriglobia</taxon>
        <taxon>Terriglobales</taxon>
        <taxon>Acidobacteriaceae</taxon>
        <taxon>Granulicella</taxon>
    </lineage>
</organism>
<dbReference type="Proteomes" id="UP000540989">
    <property type="component" value="Unassembled WGS sequence"/>
</dbReference>
<evidence type="ECO:0000259" key="2">
    <source>
        <dbReference type="PROSITE" id="PS50067"/>
    </source>
</evidence>
<accession>A0A7W7ZGV3</accession>
<feature type="chain" id="PRO_5030626782" description="Kinesin motor domain-containing protein" evidence="1">
    <location>
        <begin position="21"/>
        <end position="443"/>
    </location>
</feature>
<feature type="domain" description="Kinesin motor" evidence="2">
    <location>
        <begin position="428"/>
        <end position="443"/>
    </location>
</feature>
<dbReference type="PROSITE" id="PS50067">
    <property type="entry name" value="KINESIN_MOTOR_2"/>
    <property type="match status" value="1"/>
</dbReference>
<protein>
    <recommendedName>
        <fullName evidence="2">Kinesin motor domain-containing protein</fullName>
    </recommendedName>
</protein>
<reference evidence="3 4" key="1">
    <citation type="submission" date="2020-08" db="EMBL/GenBank/DDBJ databases">
        <title>Genomic Encyclopedia of Type Strains, Phase IV (KMG-V): Genome sequencing to study the core and pangenomes of soil and plant-associated prokaryotes.</title>
        <authorList>
            <person name="Whitman W."/>
        </authorList>
    </citation>
    <scope>NUCLEOTIDE SEQUENCE [LARGE SCALE GENOMIC DNA]</scope>
    <source>
        <strain evidence="3 4">M8UP14</strain>
    </source>
</reference>
<dbReference type="GO" id="GO:0005524">
    <property type="term" value="F:ATP binding"/>
    <property type="evidence" value="ECO:0007669"/>
    <property type="project" value="InterPro"/>
</dbReference>
<sequence>MKQIYAITIAVLSLCLSLQAQEVKSPDTMQGMKMDAGMDEMMQNMHPHSFIEEIMHHASSGTSAEPNSTAAPMLMTMKGPWMLMFHANAFITDTQQSGPRGTDKFYSTNWFMPMAERRLGPGQLTLRAMFSLEPATISERQYPLLFQQGETAFGKPIADGQHPHDFFMELAALYDVKLGEKTLLSFYAAPIGDPPIGPTAYPHRASASEDPVGSLGHHQEDSTHIASDVVTVGVTHGIARVEVGGFHGREPDEFRWNIDQGKIDSWSTRLTLQPAQNWSGQLSYARLKSPEQLFPSEDQARTTASIMYNRPFHEGNWSNTLVWGRTRSLADDSKENSYLLESLLRFKTRNYAWTRIENAGRSNELVNGANPLPAGFQEGPIGHVAAYTFGYDRDVDVLPHVRTALGAQVTTYGVPEALQPIYGSHPVGVSVFVRLRPFSGKER</sequence>
<name>A0A7W7ZGV3_9BACT</name>
<feature type="signal peptide" evidence="1">
    <location>
        <begin position="1"/>
        <end position="20"/>
    </location>
</feature>
<evidence type="ECO:0000313" key="4">
    <source>
        <dbReference type="Proteomes" id="UP000540989"/>
    </source>
</evidence>